<proteinExistence type="predicted"/>
<dbReference type="SUPFAM" id="SSF47413">
    <property type="entry name" value="lambda repressor-like DNA-binding domains"/>
    <property type="match status" value="1"/>
</dbReference>
<accession>A0A1V4SGG0</accession>
<dbReference type="PANTHER" id="PTHR46558">
    <property type="entry name" value="TRACRIPTIONAL REGULATORY PROTEIN-RELATED-RELATED"/>
    <property type="match status" value="1"/>
</dbReference>
<reference evidence="4 5" key="1">
    <citation type="submission" date="2017-03" db="EMBL/GenBank/DDBJ databases">
        <title>Genome sequence of Clostridium hungatei DSM 14427.</title>
        <authorList>
            <person name="Poehlein A."/>
            <person name="Daniel R."/>
        </authorList>
    </citation>
    <scope>NUCLEOTIDE SEQUENCE [LARGE SCALE GENOMIC DNA]</scope>
    <source>
        <strain evidence="4 5">DSM 14427</strain>
    </source>
</reference>
<dbReference type="AlphaFoldDB" id="A0A1V4SGG0"/>
<keyword evidence="1" id="KW-0238">DNA-binding</keyword>
<dbReference type="GO" id="GO:0003677">
    <property type="term" value="F:DNA binding"/>
    <property type="evidence" value="ECO:0007669"/>
    <property type="project" value="UniProtKB-KW"/>
</dbReference>
<evidence type="ECO:0000313" key="4">
    <source>
        <dbReference type="EMBL" id="OPX42565.1"/>
    </source>
</evidence>
<evidence type="ECO:0000313" key="5">
    <source>
        <dbReference type="Proteomes" id="UP000191554"/>
    </source>
</evidence>
<sequence>MGFGDILRELREEKGMTQRELGRIVNISDRVIGYYEANNRFPKDEYVLKKLADFFGVSLDYLVGRTSKRMPLDEYIAESPEAYDIRLGDLPDEAIQRVKEYVELMRLKYKNTAVRSHGKSLPGKGGTGRNTNPGRPGTNK</sequence>
<dbReference type="OrthoDB" id="1766270at2"/>
<evidence type="ECO:0000256" key="1">
    <source>
        <dbReference type="ARBA" id="ARBA00023125"/>
    </source>
</evidence>
<dbReference type="PROSITE" id="PS50943">
    <property type="entry name" value="HTH_CROC1"/>
    <property type="match status" value="1"/>
</dbReference>
<comment type="caution">
    <text evidence="4">The sequence shown here is derived from an EMBL/GenBank/DDBJ whole genome shotgun (WGS) entry which is preliminary data.</text>
</comment>
<gene>
    <name evidence="4" type="primary">immR_2</name>
    <name evidence="4" type="ORF">CLHUN_35320</name>
</gene>
<dbReference type="SMART" id="SM00530">
    <property type="entry name" value="HTH_XRE"/>
    <property type="match status" value="1"/>
</dbReference>
<name>A0A1V4SGG0_RUMHU</name>
<dbReference type="RefSeq" id="WP_080065954.1">
    <property type="nucleotide sequence ID" value="NZ_MZGX01000027.1"/>
</dbReference>
<protein>
    <submittedName>
        <fullName evidence="4">HTH-type transcriptional regulator ImmR</fullName>
    </submittedName>
</protein>
<dbReference type="PANTHER" id="PTHR46558:SF11">
    <property type="entry name" value="HTH-TYPE TRANSCRIPTIONAL REGULATOR XRE"/>
    <property type="match status" value="1"/>
</dbReference>
<dbReference type="Pfam" id="PF01381">
    <property type="entry name" value="HTH_3"/>
    <property type="match status" value="1"/>
</dbReference>
<dbReference type="InterPro" id="IPR010982">
    <property type="entry name" value="Lambda_DNA-bd_dom_sf"/>
</dbReference>
<feature type="compositionally biased region" description="Polar residues" evidence="2">
    <location>
        <begin position="129"/>
        <end position="140"/>
    </location>
</feature>
<organism evidence="4 5">
    <name type="scientific">Ruminiclostridium hungatei</name>
    <name type="common">Clostridium hungatei</name>
    <dbReference type="NCBI Taxonomy" id="48256"/>
    <lineage>
        <taxon>Bacteria</taxon>
        <taxon>Bacillati</taxon>
        <taxon>Bacillota</taxon>
        <taxon>Clostridia</taxon>
        <taxon>Eubacteriales</taxon>
        <taxon>Oscillospiraceae</taxon>
        <taxon>Ruminiclostridium</taxon>
    </lineage>
</organism>
<dbReference type="STRING" id="48256.CLHUN_35320"/>
<dbReference type="Gene3D" id="1.10.260.40">
    <property type="entry name" value="lambda repressor-like DNA-binding domains"/>
    <property type="match status" value="1"/>
</dbReference>
<keyword evidence="5" id="KW-1185">Reference proteome</keyword>
<evidence type="ECO:0000259" key="3">
    <source>
        <dbReference type="PROSITE" id="PS50943"/>
    </source>
</evidence>
<dbReference type="InterPro" id="IPR001387">
    <property type="entry name" value="Cro/C1-type_HTH"/>
</dbReference>
<dbReference type="EMBL" id="MZGX01000027">
    <property type="protein sequence ID" value="OPX42565.1"/>
    <property type="molecule type" value="Genomic_DNA"/>
</dbReference>
<dbReference type="Proteomes" id="UP000191554">
    <property type="component" value="Unassembled WGS sequence"/>
</dbReference>
<dbReference type="CDD" id="cd00093">
    <property type="entry name" value="HTH_XRE"/>
    <property type="match status" value="1"/>
</dbReference>
<feature type="region of interest" description="Disordered" evidence="2">
    <location>
        <begin position="115"/>
        <end position="140"/>
    </location>
</feature>
<evidence type="ECO:0000256" key="2">
    <source>
        <dbReference type="SAM" id="MobiDB-lite"/>
    </source>
</evidence>
<feature type="domain" description="HTH cro/C1-type" evidence="3">
    <location>
        <begin position="7"/>
        <end position="62"/>
    </location>
</feature>